<dbReference type="SMART" id="SM00065">
    <property type="entry name" value="GAF"/>
    <property type="match status" value="1"/>
</dbReference>
<dbReference type="SUPFAM" id="SSF109604">
    <property type="entry name" value="HD-domain/PDEase-like"/>
    <property type="match status" value="1"/>
</dbReference>
<dbReference type="Gene3D" id="1.10.3210.10">
    <property type="entry name" value="Hypothetical protein af1432"/>
    <property type="match status" value="2"/>
</dbReference>
<gene>
    <name evidence="2" type="ORF">Cenrod_2032</name>
</gene>
<reference evidence="2 3" key="1">
    <citation type="journal article" date="2013" name="Genome Biol.">
        <title>Genomic analysis reveals key aspects of prokaryotic symbiosis in the phototrophic consortium "Chlorochromatium aggregatum".</title>
        <authorList>
            <person name="Liu Z."/>
            <person name="Muller J."/>
            <person name="Li T."/>
            <person name="Alvey R.M."/>
            <person name="Vogl K."/>
            <person name="Frigaard N.U."/>
            <person name="Rockwell N.C."/>
            <person name="Boyd E.S."/>
            <person name="Tomsho L.P."/>
            <person name="Schuster S.C."/>
            <person name="Henke P."/>
            <person name="Rohde M."/>
            <person name="Overmann J."/>
            <person name="Bryant D.A."/>
        </authorList>
    </citation>
    <scope>NUCLEOTIDE SEQUENCE [LARGE SCALE GENOMIC DNA]</scope>
    <source>
        <strain evidence="2">CR</strain>
    </source>
</reference>
<dbReference type="SUPFAM" id="SSF55781">
    <property type="entry name" value="GAF domain-like"/>
    <property type="match status" value="1"/>
</dbReference>
<dbReference type="HOGENOM" id="CLU_470704_0_0_4"/>
<accession>U5ND55</accession>
<dbReference type="AlphaFoldDB" id="U5ND55"/>
<dbReference type="OrthoDB" id="9774747at2"/>
<dbReference type="InterPro" id="IPR037522">
    <property type="entry name" value="HD_GYP_dom"/>
</dbReference>
<dbReference type="Pfam" id="PF13487">
    <property type="entry name" value="HD_5"/>
    <property type="match status" value="1"/>
</dbReference>
<evidence type="ECO:0000259" key="1">
    <source>
        <dbReference type="PROSITE" id="PS51832"/>
    </source>
</evidence>
<dbReference type="RefSeq" id="WP_022775005.1">
    <property type="nucleotide sequence ID" value="NC_022576.1"/>
</dbReference>
<dbReference type="InterPro" id="IPR029016">
    <property type="entry name" value="GAF-like_dom_sf"/>
</dbReference>
<dbReference type="Pfam" id="PF13185">
    <property type="entry name" value="GAF_2"/>
    <property type="match status" value="1"/>
</dbReference>
<protein>
    <submittedName>
        <fullName evidence="2">HD-GYP domain protein</fullName>
    </submittedName>
</protein>
<dbReference type="Proteomes" id="UP000017184">
    <property type="component" value="Chromosome"/>
</dbReference>
<dbReference type="Gene3D" id="3.30.450.40">
    <property type="match status" value="1"/>
</dbReference>
<dbReference type="CDD" id="cd00077">
    <property type="entry name" value="HDc"/>
    <property type="match status" value="1"/>
</dbReference>
<dbReference type="PROSITE" id="PS51832">
    <property type="entry name" value="HD_GYP"/>
    <property type="match status" value="1"/>
</dbReference>
<dbReference type="InterPro" id="IPR006674">
    <property type="entry name" value="HD_domain"/>
</dbReference>
<dbReference type="PANTHER" id="PTHR43155:SF2">
    <property type="entry name" value="CYCLIC DI-GMP PHOSPHODIESTERASE PA4108"/>
    <property type="match status" value="1"/>
</dbReference>
<dbReference type="PANTHER" id="PTHR43155">
    <property type="entry name" value="CYCLIC DI-GMP PHOSPHODIESTERASE PA4108-RELATED"/>
    <property type="match status" value="1"/>
</dbReference>
<dbReference type="EMBL" id="CP004885">
    <property type="protein sequence ID" value="AGX88104.1"/>
    <property type="molecule type" value="Genomic_DNA"/>
</dbReference>
<evidence type="ECO:0000313" key="2">
    <source>
        <dbReference type="EMBL" id="AGX88104.1"/>
    </source>
</evidence>
<dbReference type="Pfam" id="PF01966">
    <property type="entry name" value="HD"/>
    <property type="match status" value="1"/>
</dbReference>
<dbReference type="eggNOG" id="COG2206">
    <property type="taxonomic scope" value="Bacteria"/>
</dbReference>
<dbReference type="KEGG" id="cbx:Cenrod_2032"/>
<keyword evidence="3" id="KW-1185">Reference proteome</keyword>
<name>U5ND55_9BURK</name>
<sequence>MKPLGRLLKPAWVRRQFDRIAALLPAGGQCVLWVGDTVLAQCGAPAVNSDAVTASCPLRIEEEAIGKVCVHLPATSSATLAQHWANFVGDTAQSQVDAAVAVRAVTQETLESYRELSLLQRAVTELNHSLQPTAVIQALLREFDATRNAPEFGAIFLYSPESGKHSLEQCFGEDCRTAFEELHGSRVFDIMAQAETGDIANDWTHSPHWTGESTQFCSLLWLPLFAHDRRLGLLVLASRQTEAFSAADLKRARTLASVAATALRNAQLYAAEQQMFESFVHIIATTIDAKSPYTAGHCRRVPEIALDLADRAHHCEQGPLAAFSMEATDRKALEIAALLHDCGKVITPEWVVAKATKLEGIVNRADLLALRCEILRHTATNAYLRAIANGQDPHAQRPRLTARLCEIDEDFAFLLRCNLGTEFLREEHIERIHRIAQQRWTDIHGDTHPMLTDDEVYNLCIARGTLNTHERKTIEDHAAHTIAMLSQIRFPYELRNVPEYAAGHHERIDGKGYPRGLTGQQLSVPARIMAIADIFEALTAPDRPYRRPSTLSWAIDTMHKMRIEGHIDSDLFDLFLRDGVYLAYARKHLPAAQIDEVDVAPYLQR</sequence>
<dbReference type="STRING" id="946483.Cenrod_2032"/>
<dbReference type="InterPro" id="IPR003607">
    <property type="entry name" value="HD/PDEase_dom"/>
</dbReference>
<dbReference type="GO" id="GO:0008081">
    <property type="term" value="F:phosphoric diester hydrolase activity"/>
    <property type="evidence" value="ECO:0007669"/>
    <property type="project" value="UniProtKB-ARBA"/>
</dbReference>
<dbReference type="eggNOG" id="COG2203">
    <property type="taxonomic scope" value="Bacteria"/>
</dbReference>
<dbReference type="SMART" id="SM00471">
    <property type="entry name" value="HDc"/>
    <property type="match status" value="1"/>
</dbReference>
<dbReference type="InterPro" id="IPR003018">
    <property type="entry name" value="GAF"/>
</dbReference>
<proteinExistence type="predicted"/>
<organism evidence="2 3">
    <name type="scientific">Candidatus Symbiobacter mobilis CR</name>
    <dbReference type="NCBI Taxonomy" id="946483"/>
    <lineage>
        <taxon>Bacteria</taxon>
        <taxon>Pseudomonadati</taxon>
        <taxon>Pseudomonadota</taxon>
        <taxon>Betaproteobacteria</taxon>
        <taxon>Burkholderiales</taxon>
        <taxon>Comamonadaceae</taxon>
    </lineage>
</organism>
<evidence type="ECO:0000313" key="3">
    <source>
        <dbReference type="Proteomes" id="UP000017184"/>
    </source>
</evidence>
<feature type="domain" description="HD-GYP" evidence="1">
    <location>
        <begin position="375"/>
        <end position="591"/>
    </location>
</feature>